<evidence type="ECO:0000313" key="15">
    <source>
        <dbReference type="Proteomes" id="UP000790787"/>
    </source>
</evidence>
<dbReference type="InterPro" id="IPR038765">
    <property type="entry name" value="Papain-like_cys_pep_sf"/>
</dbReference>
<dbReference type="InterPro" id="IPR018200">
    <property type="entry name" value="USP_CS"/>
</dbReference>
<accession>A0A1S4CZ01</accession>
<comment type="function">
    <text evidence="9">Recognizes and hydrolyzes the peptide bond at the C-terminal Gly of ubiquitin. Involved in the processing of poly-ubiquitin precursors as well as that of ubiquitinated proteins. Is involved in resistance to the arginine analog canavanine (CAN).</text>
</comment>
<comment type="similarity">
    <text evidence="2 11">Belongs to the peptidase C19 family.</text>
</comment>
<keyword evidence="3 11" id="KW-0645">Protease</keyword>
<dbReference type="Pfam" id="PF00443">
    <property type="entry name" value="UCH"/>
    <property type="match status" value="1"/>
</dbReference>
<evidence type="ECO:0000256" key="6">
    <source>
        <dbReference type="ARBA" id="ARBA00022786"/>
    </source>
</evidence>
<dbReference type="PANTHER" id="PTHR24006">
    <property type="entry name" value="UBIQUITIN CARBOXYL-TERMINAL HYDROLASE"/>
    <property type="match status" value="1"/>
</dbReference>
<keyword evidence="11" id="KW-0788">Thiol protease</keyword>
<dbReference type="RefSeq" id="XP_016506373.1">
    <property type="nucleotide sequence ID" value="XM_016650887.1"/>
</dbReference>
<keyword evidence="6 11" id="KW-0833">Ubl conjugation pathway</keyword>
<dbReference type="GO" id="GO:0004843">
    <property type="term" value="F:cysteine-type deubiquitinase activity"/>
    <property type="evidence" value="ECO:0000318"/>
    <property type="project" value="GO_Central"/>
</dbReference>
<dbReference type="AlphaFoldDB" id="A0A1S4CZ01"/>
<feature type="domain" description="USP" evidence="13">
    <location>
        <begin position="226"/>
        <end position="993"/>
    </location>
</feature>
<evidence type="ECO:0000256" key="7">
    <source>
        <dbReference type="ARBA" id="ARBA00022801"/>
    </source>
</evidence>
<dbReference type="PROSITE" id="PS00972">
    <property type="entry name" value="USP_1"/>
    <property type="match status" value="1"/>
</dbReference>
<evidence type="ECO:0000259" key="13">
    <source>
        <dbReference type="PROSITE" id="PS50235"/>
    </source>
</evidence>
<dbReference type="InterPro" id="IPR028889">
    <property type="entry name" value="USP"/>
</dbReference>
<feature type="region of interest" description="Disordered" evidence="12">
    <location>
        <begin position="380"/>
        <end position="438"/>
    </location>
</feature>
<dbReference type="GO" id="GO:0008270">
    <property type="term" value="F:zinc ion binding"/>
    <property type="evidence" value="ECO:0007669"/>
    <property type="project" value="UniProtKB-KW"/>
</dbReference>
<evidence type="ECO:0000256" key="5">
    <source>
        <dbReference type="ARBA" id="ARBA00022771"/>
    </source>
</evidence>
<name>A0A1S4CZ01_TOBAC</name>
<feature type="region of interest" description="Disordered" evidence="12">
    <location>
        <begin position="759"/>
        <end position="824"/>
    </location>
</feature>
<keyword evidence="4" id="KW-0479">Metal-binding</keyword>
<evidence type="ECO:0000259" key="14">
    <source>
        <dbReference type="PROSITE" id="PS50271"/>
    </source>
</evidence>
<evidence type="ECO:0000313" key="16">
    <source>
        <dbReference type="RefSeq" id="XP_016506373.1"/>
    </source>
</evidence>
<dbReference type="EC" id="3.4.19.12" evidence="11"/>
<evidence type="ECO:0000256" key="1">
    <source>
        <dbReference type="ARBA" id="ARBA00000707"/>
    </source>
</evidence>
<dbReference type="GO" id="GO:0006508">
    <property type="term" value="P:proteolysis"/>
    <property type="evidence" value="ECO:0007669"/>
    <property type="project" value="UniProtKB-KW"/>
</dbReference>
<feature type="compositionally biased region" description="Polar residues" evidence="12">
    <location>
        <begin position="683"/>
        <end position="702"/>
    </location>
</feature>
<feature type="compositionally biased region" description="Polar residues" evidence="12">
    <location>
        <begin position="802"/>
        <end position="824"/>
    </location>
</feature>
<dbReference type="InterPro" id="IPR001607">
    <property type="entry name" value="Znf_UBP"/>
</dbReference>
<dbReference type="InterPro" id="IPR050164">
    <property type="entry name" value="Peptidase_C19"/>
</dbReference>
<dbReference type="GO" id="GO:0005634">
    <property type="term" value="C:nucleus"/>
    <property type="evidence" value="ECO:0000318"/>
    <property type="project" value="GO_Central"/>
</dbReference>
<dbReference type="InterPro" id="IPR001394">
    <property type="entry name" value="Peptidase_C19_UCH"/>
</dbReference>
<dbReference type="KEGG" id="nta:107824150"/>
<evidence type="ECO:0000256" key="9">
    <source>
        <dbReference type="ARBA" id="ARBA00058678"/>
    </source>
</evidence>
<feature type="domain" description="UBP-type" evidence="14">
    <location>
        <begin position="47"/>
        <end position="179"/>
    </location>
</feature>
<dbReference type="RefSeq" id="XP_016506373.1">
    <property type="nucleotide sequence ID" value="XM_016650887.2"/>
</dbReference>
<dbReference type="SMART" id="SM00290">
    <property type="entry name" value="ZnF_UBP"/>
    <property type="match status" value="1"/>
</dbReference>
<evidence type="ECO:0000256" key="10">
    <source>
        <dbReference type="PROSITE-ProRule" id="PRU00502"/>
    </source>
</evidence>
<dbReference type="Proteomes" id="UP000790787">
    <property type="component" value="Chromosome 13"/>
</dbReference>
<proteinExistence type="inferred from homology"/>
<feature type="region of interest" description="Disordered" evidence="12">
    <location>
        <begin position="1"/>
        <end position="35"/>
    </location>
</feature>
<keyword evidence="8" id="KW-0862">Zinc</keyword>
<reference evidence="15" key="1">
    <citation type="journal article" date="2014" name="Nat. Commun.">
        <title>The tobacco genome sequence and its comparison with those of tomato and potato.</title>
        <authorList>
            <person name="Sierro N."/>
            <person name="Battey J.N."/>
            <person name="Ouadi S."/>
            <person name="Bakaher N."/>
            <person name="Bovet L."/>
            <person name="Willig A."/>
            <person name="Goepfert S."/>
            <person name="Peitsch M.C."/>
            <person name="Ivanov N.V."/>
        </authorList>
    </citation>
    <scope>NUCLEOTIDE SEQUENCE [LARGE SCALE GENOMIC DNA]</scope>
</reference>
<evidence type="ECO:0000256" key="12">
    <source>
        <dbReference type="SAM" id="MobiDB-lite"/>
    </source>
</evidence>
<dbReference type="PANTHER" id="PTHR24006:SF840">
    <property type="entry name" value="UBIQUITIN CARBOXYL-TERMINAL HYDROLASE"/>
    <property type="match status" value="1"/>
</dbReference>
<dbReference type="PROSITE" id="PS50271">
    <property type="entry name" value="ZF_UBP"/>
    <property type="match status" value="1"/>
</dbReference>
<keyword evidence="15" id="KW-1185">Reference proteome</keyword>
<dbReference type="PROSITE" id="PS50235">
    <property type="entry name" value="USP_3"/>
    <property type="match status" value="1"/>
</dbReference>
<protein>
    <recommendedName>
        <fullName evidence="11">Ubiquitin carboxyl-terminal hydrolase</fullName>
        <ecNumber evidence="11">3.4.19.12</ecNumber>
    </recommendedName>
</protein>
<dbReference type="SUPFAM" id="SSF57850">
    <property type="entry name" value="RING/U-box"/>
    <property type="match status" value="1"/>
</dbReference>
<dbReference type="InterPro" id="IPR013083">
    <property type="entry name" value="Znf_RING/FYVE/PHD"/>
</dbReference>
<dbReference type="PaxDb" id="4097-A0A1S4CZ01"/>
<dbReference type="GO" id="GO:0031647">
    <property type="term" value="P:regulation of protein stability"/>
    <property type="evidence" value="ECO:0000318"/>
    <property type="project" value="GO_Central"/>
</dbReference>
<keyword evidence="7 11" id="KW-0378">Hydrolase</keyword>
<evidence type="ECO:0000256" key="3">
    <source>
        <dbReference type="ARBA" id="ARBA00022670"/>
    </source>
</evidence>
<keyword evidence="5 10" id="KW-0863">Zinc-finger</keyword>
<dbReference type="GeneID" id="107824150"/>
<organism evidence="15 16">
    <name type="scientific">Nicotiana tabacum</name>
    <name type="common">Common tobacco</name>
    <dbReference type="NCBI Taxonomy" id="4097"/>
    <lineage>
        <taxon>Eukaryota</taxon>
        <taxon>Viridiplantae</taxon>
        <taxon>Streptophyta</taxon>
        <taxon>Embryophyta</taxon>
        <taxon>Tracheophyta</taxon>
        <taxon>Spermatophyta</taxon>
        <taxon>Magnoliopsida</taxon>
        <taxon>eudicotyledons</taxon>
        <taxon>Gunneridae</taxon>
        <taxon>Pentapetalae</taxon>
        <taxon>asterids</taxon>
        <taxon>lamiids</taxon>
        <taxon>Solanales</taxon>
        <taxon>Solanaceae</taxon>
        <taxon>Nicotianoideae</taxon>
        <taxon>Nicotianeae</taxon>
        <taxon>Nicotiana</taxon>
    </lineage>
</organism>
<gene>
    <name evidence="16" type="primary">LOC107824150</name>
</gene>
<dbReference type="GO" id="GO:0005829">
    <property type="term" value="C:cytosol"/>
    <property type="evidence" value="ECO:0000318"/>
    <property type="project" value="GO_Central"/>
</dbReference>
<dbReference type="OrthoDB" id="2020758at2759"/>
<evidence type="ECO:0000256" key="4">
    <source>
        <dbReference type="ARBA" id="ARBA00022723"/>
    </source>
</evidence>
<evidence type="ECO:0000256" key="2">
    <source>
        <dbReference type="ARBA" id="ARBA00009085"/>
    </source>
</evidence>
<dbReference type="Pfam" id="PF02148">
    <property type="entry name" value="zf-UBP"/>
    <property type="match status" value="1"/>
</dbReference>
<dbReference type="Gene3D" id="3.90.70.10">
    <property type="entry name" value="Cysteine proteinases"/>
    <property type="match status" value="2"/>
</dbReference>
<feature type="region of interest" description="Disordered" evidence="12">
    <location>
        <begin position="673"/>
        <end position="713"/>
    </location>
</feature>
<feature type="compositionally biased region" description="Basic residues" evidence="12">
    <location>
        <begin position="1"/>
        <end position="11"/>
    </location>
</feature>
<sequence>MGKKAKKKARSGIKENRNPLASANPIDQRGSQNIDTPDVAVVVNDRNVCPHVEKVIDVEKVSAKLESSEPVRCEECREGVADRRASKTKGKHGKTKGGEQRSKAIWVCIVCGHFSCGGAGFPTTPQSHAVRHARQYHHPLAVQFENPQLRWCFPCNTLIHAKKVENDSEQKDVFQDIVKMIKKRPLERPTIDVEAVWFGSGSITTGIKSEASASLDADGKSGYIVRGLVNLGNTCFFNSIMQNLLAMNRLQDYFLKFDGFAGPITAALKKLFSETSNEGALKKTVNPKAFFGSICAKAPQFRGYQQQDSHELLRCLLDRLCTEELTARKQIKSSQDGGKSLSACPTFVDNIFGGRLSSTVSCLECGHTSVVHEPFLDLSLPVPTKKPPAKGAKSVFRAKKSKPPMRSVEVRPKVSRDAAPLNAQSAQGDEEKSVSQGMAVPSADVLQDSIDARVMAENMGLTSQNLCSSPKSDNAQNCEGVCRQLASVDNFTWLDYLDQDTLPNGDDTLSRVDRMLTDQVSETENSVQPVDALQNNLHTDTEMKLTCIDSACSPNDLMCLNDQGQSKSPDCDIASEFSKKLLVKESGTIDAINVEHSSAFCSQICSMDSNLGTDSYTKLSEDETPLRLQDSEVLLLPYKEVTSTAGDMLKGGCEVSSAAAVCEPDSLDFNGFGDLFNEPDSDAQPSEQPLCSAAASQANGSGESDPEEVDNRDAPVSVESCLAYFTKPELLSKTEHAWKCENCTKVLKEKRMRFKNKLAKPRSHNMMNGHEDQNPNGASSSGEIFDDRLLSQKGTSPRVEQDSASWLSENGTQENQGEANSQVNSDFKSNDVQLLEAPLISANSESEESETEATDVKCVKVERDAMKRILIDKVPPILTIHLKRFSQDARGRLSKLSGHVNFRDTIDLKPYIKTRCLQKEIYKYRLIGVVEHSGTMRGGHYVAYVRGAPKITGKDKNTAEDFVWYYASDAYVREVSLEEVLGCEAYILFYEQT</sequence>
<dbReference type="OMA" id="MAAGHYV"/>
<dbReference type="PROSITE" id="PS00973">
    <property type="entry name" value="USP_2"/>
    <property type="match status" value="1"/>
</dbReference>
<dbReference type="STRING" id="4097.A0A1S4CZ01"/>
<reference evidence="16" key="2">
    <citation type="submission" date="2025-08" db="UniProtKB">
        <authorList>
            <consortium name="RefSeq"/>
        </authorList>
    </citation>
    <scope>IDENTIFICATION</scope>
    <source>
        <tissue evidence="16">Leaf</tissue>
    </source>
</reference>
<dbReference type="SUPFAM" id="SSF54001">
    <property type="entry name" value="Cysteine proteinases"/>
    <property type="match status" value="1"/>
</dbReference>
<comment type="catalytic activity">
    <reaction evidence="1 11">
        <text>Thiol-dependent hydrolysis of ester, thioester, amide, peptide and isopeptide bonds formed by the C-terminal Gly of ubiquitin (a 76-residue protein attached to proteins as an intracellular targeting signal).</text>
        <dbReference type="EC" id="3.4.19.12"/>
    </reaction>
</comment>
<evidence type="ECO:0000256" key="11">
    <source>
        <dbReference type="RuleBase" id="RU366025"/>
    </source>
</evidence>
<evidence type="ECO:0000256" key="8">
    <source>
        <dbReference type="ARBA" id="ARBA00022833"/>
    </source>
</evidence>
<dbReference type="GO" id="GO:0016579">
    <property type="term" value="P:protein deubiquitination"/>
    <property type="evidence" value="ECO:0007669"/>
    <property type="project" value="InterPro"/>
</dbReference>
<dbReference type="Gene3D" id="3.30.40.10">
    <property type="entry name" value="Zinc/RING finger domain, C3HC4 (zinc finger)"/>
    <property type="match status" value="1"/>
</dbReference>
<dbReference type="FunFam" id="3.30.40.10:FF:000900">
    <property type="entry name" value="Ubiquitinyl hydrolase 1"/>
    <property type="match status" value="1"/>
</dbReference>